<reference evidence="3" key="1">
    <citation type="journal article" date="2016" name="Proc. Natl. Acad. Sci. U.S.A.">
        <title>Lipid metabolic changes in an early divergent fungus govern the establishment of a mutualistic symbiosis with endobacteria.</title>
        <authorList>
            <person name="Lastovetsky O.A."/>
            <person name="Gaspar M.L."/>
            <person name="Mondo S.J."/>
            <person name="LaButti K.M."/>
            <person name="Sandor L."/>
            <person name="Grigoriev I.V."/>
            <person name="Henry S.A."/>
            <person name="Pawlowska T.E."/>
        </authorList>
    </citation>
    <scope>NUCLEOTIDE SEQUENCE [LARGE SCALE GENOMIC DNA]</scope>
    <source>
        <strain evidence="3">ATCC 52814</strain>
    </source>
</reference>
<protein>
    <recommendedName>
        <fullName evidence="2">Myb-like domain-containing protein</fullName>
    </recommendedName>
</protein>
<dbReference type="AlphaFoldDB" id="A0A1X0QQQ7"/>
<dbReference type="Proteomes" id="UP000242414">
    <property type="component" value="Unassembled WGS sequence"/>
</dbReference>
<feature type="compositionally biased region" description="Low complexity" evidence="1">
    <location>
        <begin position="36"/>
        <end position="46"/>
    </location>
</feature>
<feature type="region of interest" description="Disordered" evidence="1">
    <location>
        <begin position="36"/>
        <end position="60"/>
    </location>
</feature>
<dbReference type="InterPro" id="IPR009057">
    <property type="entry name" value="Homeodomain-like_sf"/>
</dbReference>
<name>A0A1X0QQQ7_RHIZD</name>
<organism evidence="3">
    <name type="scientific">Rhizopus microsporus var. microsporus</name>
    <dbReference type="NCBI Taxonomy" id="86635"/>
    <lineage>
        <taxon>Eukaryota</taxon>
        <taxon>Fungi</taxon>
        <taxon>Fungi incertae sedis</taxon>
        <taxon>Mucoromycota</taxon>
        <taxon>Mucoromycotina</taxon>
        <taxon>Mucoromycetes</taxon>
        <taxon>Mucorales</taxon>
        <taxon>Mucorineae</taxon>
        <taxon>Rhizopodaceae</taxon>
        <taxon>Rhizopus</taxon>
    </lineage>
</organism>
<evidence type="ECO:0000259" key="2">
    <source>
        <dbReference type="PROSITE" id="PS50090"/>
    </source>
</evidence>
<dbReference type="PROSITE" id="PS50090">
    <property type="entry name" value="MYB_LIKE"/>
    <property type="match status" value="1"/>
</dbReference>
<proteinExistence type="predicted"/>
<accession>A0A1X0QQQ7</accession>
<dbReference type="EMBL" id="KV922076">
    <property type="protein sequence ID" value="ORE02071.1"/>
    <property type="molecule type" value="Genomic_DNA"/>
</dbReference>
<dbReference type="Gene3D" id="1.10.10.60">
    <property type="entry name" value="Homeodomain-like"/>
    <property type="match status" value="1"/>
</dbReference>
<feature type="domain" description="Myb-like" evidence="2">
    <location>
        <begin position="107"/>
        <end position="156"/>
    </location>
</feature>
<gene>
    <name evidence="3" type="ORF">BCV72DRAFT_235312</name>
</gene>
<evidence type="ECO:0000313" key="3">
    <source>
        <dbReference type="EMBL" id="ORE02071.1"/>
    </source>
</evidence>
<sequence length="170" mass="19623">MDVKNLLNDTVELYEKRNFDYSYASPSMSWSSASSISSSDTVPSSPTTFPGKPKEQQQQTRIPWTVAEDYLLQKGYLQGLSWAMISAKYLPHRSRGCCWGRFKTLRAKSSQRKGWSVNEDRILLSSIKKNTHLFKQAWRSVALDLNNRDWKECELRSACINLINHQVEMP</sequence>
<dbReference type="VEuPathDB" id="FungiDB:BCV72DRAFT_235312"/>
<dbReference type="InterPro" id="IPR001005">
    <property type="entry name" value="SANT/Myb"/>
</dbReference>
<dbReference type="OrthoDB" id="2143914at2759"/>
<evidence type="ECO:0000256" key="1">
    <source>
        <dbReference type="SAM" id="MobiDB-lite"/>
    </source>
</evidence>
<dbReference type="SUPFAM" id="SSF46689">
    <property type="entry name" value="Homeodomain-like"/>
    <property type="match status" value="1"/>
</dbReference>